<gene>
    <name evidence="2" type="ORF">SY85_19630</name>
</gene>
<dbReference type="AlphaFoldDB" id="A0A172TZS0"/>
<dbReference type="OrthoDB" id="679284at2"/>
<dbReference type="Pfam" id="PF12867">
    <property type="entry name" value="DinB_2"/>
    <property type="match status" value="1"/>
</dbReference>
<evidence type="ECO:0000259" key="1">
    <source>
        <dbReference type="Pfam" id="PF12867"/>
    </source>
</evidence>
<evidence type="ECO:0000313" key="2">
    <source>
        <dbReference type="EMBL" id="ANE52364.1"/>
    </source>
</evidence>
<evidence type="ECO:0000313" key="3">
    <source>
        <dbReference type="Proteomes" id="UP000077177"/>
    </source>
</evidence>
<dbReference type="InterPro" id="IPR024775">
    <property type="entry name" value="DinB-like"/>
</dbReference>
<accession>A0A172TZS0</accession>
<sequence length="174" mass="19839">MDTIASIQKDLQAVTEKLIQLLQSFTPDAFTKRPAEQNWSAAEVAEHLLIVNKNLSYVLKLDGATPDRDPDKKLAVIKEALSDRTMKIVAPESVKPTGTVQNQQELVDGLQYCMQQISRVVGEKDLYELCEQYPHPRLGRLTRFEWLYFIIYHTERHCSQLADIYSEVEASASI</sequence>
<proteinExistence type="predicted"/>
<reference evidence="3" key="1">
    <citation type="submission" date="2015-01" db="EMBL/GenBank/DDBJ databases">
        <title>Flavisolibacter sp./LCS9/ whole genome sequencing.</title>
        <authorList>
            <person name="Kim M.K."/>
            <person name="Srinivasan S."/>
            <person name="Lee J.-J."/>
        </authorList>
    </citation>
    <scope>NUCLEOTIDE SEQUENCE [LARGE SCALE GENOMIC DNA]</scope>
    <source>
        <strain evidence="3">LCS9</strain>
    </source>
</reference>
<dbReference type="SUPFAM" id="SSF109854">
    <property type="entry name" value="DinB/YfiT-like putative metalloenzymes"/>
    <property type="match status" value="1"/>
</dbReference>
<reference evidence="2 3" key="2">
    <citation type="journal article" date="2016" name="Int. J. Syst. Evol. Microbiol.">
        <title>Flavisolibacter tropicus sp. nov., isolated from tropical soil.</title>
        <authorList>
            <person name="Lee J.J."/>
            <person name="Kang M.S."/>
            <person name="Kim G.S."/>
            <person name="Lee C.S."/>
            <person name="Lim S."/>
            <person name="Lee J."/>
            <person name="Roh S.H."/>
            <person name="Kang H."/>
            <person name="Ha J.M."/>
            <person name="Bae S."/>
            <person name="Jung H.Y."/>
            <person name="Kim M.K."/>
        </authorList>
    </citation>
    <scope>NUCLEOTIDE SEQUENCE [LARGE SCALE GENOMIC DNA]</scope>
    <source>
        <strain evidence="2 3">LCS9</strain>
    </source>
</reference>
<dbReference type="InterPro" id="IPR034660">
    <property type="entry name" value="DinB/YfiT-like"/>
</dbReference>
<dbReference type="KEGG" id="fla:SY85_19630"/>
<dbReference type="Gene3D" id="1.20.120.450">
    <property type="entry name" value="dinb family like domain"/>
    <property type="match status" value="1"/>
</dbReference>
<protein>
    <recommendedName>
        <fullName evidence="1">DinB-like domain-containing protein</fullName>
    </recommendedName>
</protein>
<name>A0A172TZS0_9BACT</name>
<organism evidence="2 3">
    <name type="scientific">Flavisolibacter tropicus</name>
    <dbReference type="NCBI Taxonomy" id="1492898"/>
    <lineage>
        <taxon>Bacteria</taxon>
        <taxon>Pseudomonadati</taxon>
        <taxon>Bacteroidota</taxon>
        <taxon>Chitinophagia</taxon>
        <taxon>Chitinophagales</taxon>
        <taxon>Chitinophagaceae</taxon>
        <taxon>Flavisolibacter</taxon>
    </lineage>
</organism>
<keyword evidence="3" id="KW-1185">Reference proteome</keyword>
<dbReference type="STRING" id="1492898.SY85_19630"/>
<dbReference type="Proteomes" id="UP000077177">
    <property type="component" value="Chromosome"/>
</dbReference>
<feature type="domain" description="DinB-like" evidence="1">
    <location>
        <begin position="11"/>
        <end position="161"/>
    </location>
</feature>
<dbReference type="EMBL" id="CP011390">
    <property type="protein sequence ID" value="ANE52364.1"/>
    <property type="molecule type" value="Genomic_DNA"/>
</dbReference>
<dbReference type="RefSeq" id="WP_066406744.1">
    <property type="nucleotide sequence ID" value="NZ_CP011390.1"/>
</dbReference>